<protein>
    <recommendedName>
        <fullName evidence="3">Reverse transcriptase domain-containing protein</fullName>
    </recommendedName>
</protein>
<accession>A0A4Y2RIX3</accession>
<reference evidence="1 2" key="1">
    <citation type="journal article" date="2019" name="Sci. Rep.">
        <title>Orb-weaving spider Araneus ventricosus genome elucidates the spidroin gene catalogue.</title>
        <authorList>
            <person name="Kono N."/>
            <person name="Nakamura H."/>
            <person name="Ohtoshi R."/>
            <person name="Moran D.A.P."/>
            <person name="Shinohara A."/>
            <person name="Yoshida Y."/>
            <person name="Fujiwara M."/>
            <person name="Mori M."/>
            <person name="Tomita M."/>
            <person name="Arakawa K."/>
        </authorList>
    </citation>
    <scope>NUCLEOTIDE SEQUENCE [LARGE SCALE GENOMIC DNA]</scope>
</reference>
<evidence type="ECO:0008006" key="3">
    <source>
        <dbReference type="Google" id="ProtNLM"/>
    </source>
</evidence>
<dbReference type="Proteomes" id="UP000499080">
    <property type="component" value="Unassembled WGS sequence"/>
</dbReference>
<name>A0A4Y2RIX3_ARAVE</name>
<dbReference type="OrthoDB" id="3051850at2759"/>
<sequence>MIRRTRRELENNTKRLLALITDKLEELKSKLSVDKCQAMAIRSKQNNNRQRDRKSTFVRAPCFKINDRSIKITNNLKYLGLYIDNRLTWSTHILTLHSKIFKLPNIFNRIVQINFNVGKNLKLRYHVVIEKALLYGAWGGALTTEQVKRLHTIQMVFLLKLTRAFRTTSTQVLNVVVDKYEMAGSSHVWSPDIGDEIWDLKGAGIFSISRRYA</sequence>
<evidence type="ECO:0000313" key="1">
    <source>
        <dbReference type="EMBL" id="GBN75762.1"/>
    </source>
</evidence>
<proteinExistence type="predicted"/>
<gene>
    <name evidence="1" type="ORF">AVEN_2707_1</name>
</gene>
<organism evidence="1 2">
    <name type="scientific">Araneus ventricosus</name>
    <name type="common">Orbweaver spider</name>
    <name type="synonym">Epeira ventricosa</name>
    <dbReference type="NCBI Taxonomy" id="182803"/>
    <lineage>
        <taxon>Eukaryota</taxon>
        <taxon>Metazoa</taxon>
        <taxon>Ecdysozoa</taxon>
        <taxon>Arthropoda</taxon>
        <taxon>Chelicerata</taxon>
        <taxon>Arachnida</taxon>
        <taxon>Araneae</taxon>
        <taxon>Araneomorphae</taxon>
        <taxon>Entelegynae</taxon>
        <taxon>Araneoidea</taxon>
        <taxon>Araneidae</taxon>
        <taxon>Araneus</taxon>
    </lineage>
</organism>
<dbReference type="EMBL" id="BGPR01017319">
    <property type="protein sequence ID" value="GBN75762.1"/>
    <property type="molecule type" value="Genomic_DNA"/>
</dbReference>
<evidence type="ECO:0000313" key="2">
    <source>
        <dbReference type="Proteomes" id="UP000499080"/>
    </source>
</evidence>
<dbReference type="AlphaFoldDB" id="A0A4Y2RIX3"/>
<keyword evidence="2" id="KW-1185">Reference proteome</keyword>
<comment type="caution">
    <text evidence="1">The sequence shown here is derived from an EMBL/GenBank/DDBJ whole genome shotgun (WGS) entry which is preliminary data.</text>
</comment>